<organism evidence="3 4">
    <name type="scientific">Actinomadura harenae</name>
    <dbReference type="NCBI Taxonomy" id="2483351"/>
    <lineage>
        <taxon>Bacteria</taxon>
        <taxon>Bacillati</taxon>
        <taxon>Actinomycetota</taxon>
        <taxon>Actinomycetes</taxon>
        <taxon>Streptosporangiales</taxon>
        <taxon>Thermomonosporaceae</taxon>
        <taxon>Actinomadura</taxon>
    </lineage>
</organism>
<dbReference type="Proteomes" id="UP000282674">
    <property type="component" value="Unassembled WGS sequence"/>
</dbReference>
<evidence type="ECO:0000256" key="2">
    <source>
        <dbReference type="SAM" id="SignalP"/>
    </source>
</evidence>
<evidence type="ECO:0000256" key="1">
    <source>
        <dbReference type="ARBA" id="ARBA00022729"/>
    </source>
</evidence>
<name>A0A3M2LSA5_9ACTN</name>
<protein>
    <submittedName>
        <fullName evidence="3">Extracellular solute-binding protein</fullName>
    </submittedName>
</protein>
<dbReference type="Gene3D" id="3.40.190.10">
    <property type="entry name" value="Periplasmic binding protein-like II"/>
    <property type="match status" value="2"/>
</dbReference>
<feature type="signal peptide" evidence="2">
    <location>
        <begin position="1"/>
        <end position="19"/>
    </location>
</feature>
<dbReference type="OrthoDB" id="366726at2"/>
<dbReference type="PROSITE" id="PS51257">
    <property type="entry name" value="PROKAR_LIPOPROTEIN"/>
    <property type="match status" value="1"/>
</dbReference>
<dbReference type="EMBL" id="RFFG01000067">
    <property type="protein sequence ID" value="RMI39453.1"/>
    <property type="molecule type" value="Genomic_DNA"/>
</dbReference>
<dbReference type="PANTHER" id="PTHR30006">
    <property type="entry name" value="THIAMINE-BINDING PERIPLASMIC PROTEIN-RELATED"/>
    <property type="match status" value="1"/>
</dbReference>
<keyword evidence="1 2" id="KW-0732">Signal</keyword>
<accession>A0A3M2LSA5</accession>
<evidence type="ECO:0000313" key="4">
    <source>
        <dbReference type="Proteomes" id="UP000282674"/>
    </source>
</evidence>
<feature type="chain" id="PRO_5039056361" evidence="2">
    <location>
        <begin position="20"/>
        <end position="342"/>
    </location>
</feature>
<keyword evidence="4" id="KW-1185">Reference proteome</keyword>
<evidence type="ECO:0000313" key="3">
    <source>
        <dbReference type="EMBL" id="RMI39453.1"/>
    </source>
</evidence>
<sequence length="342" mass="37595">MRKTVLLMASVLTLGAATAGCGISTSDKSSLTIYTARDKQLAQGVVDAFEKANPDYKGKVRLLTLGAQEALERVTAEKGRPQADIWWGGTRQQFVQAANAGLVSEAPAEVTNSIPAKYRDPQGRWVGEMLLDEVIFYNDKMLKPEQAPKDWDDLIKPEFKNKIIIRDVAASGTMRSIYSAMIARKSKGGDPAAGYDWLRKLDANTKVYAANPTDLYLRIQRQEAPLTVWNLQDAMLQKKKSNAPFSVVSPASGVPQLVDGVAKVAKGPNSKGADAFLKFLLGKDEQKKLAEEWFQIPTVQGASEPSWLAPMKLQEMPVDWDLAASKETDWISHWSAAIKNKG</sequence>
<gene>
    <name evidence="3" type="ORF">EBO15_29740</name>
</gene>
<dbReference type="Pfam" id="PF13343">
    <property type="entry name" value="SBP_bac_6"/>
    <property type="match status" value="1"/>
</dbReference>
<dbReference type="SUPFAM" id="SSF53850">
    <property type="entry name" value="Periplasmic binding protein-like II"/>
    <property type="match status" value="1"/>
</dbReference>
<dbReference type="PIRSF" id="PIRSF002825">
    <property type="entry name" value="CfbpA"/>
    <property type="match status" value="1"/>
</dbReference>
<comment type="caution">
    <text evidence="3">The sequence shown here is derived from an EMBL/GenBank/DDBJ whole genome shotgun (WGS) entry which is preliminary data.</text>
</comment>
<dbReference type="AlphaFoldDB" id="A0A3M2LSA5"/>
<dbReference type="InterPro" id="IPR026045">
    <property type="entry name" value="Ferric-bd"/>
</dbReference>
<proteinExistence type="predicted"/>
<reference evidence="3 4" key="1">
    <citation type="submission" date="2018-10" db="EMBL/GenBank/DDBJ databases">
        <title>Isolation from soil.</title>
        <authorList>
            <person name="Hu J."/>
        </authorList>
    </citation>
    <scope>NUCLEOTIDE SEQUENCE [LARGE SCALE GENOMIC DNA]</scope>
    <source>
        <strain evidence="3 4">NEAU-Ht49</strain>
    </source>
</reference>